<protein>
    <recommendedName>
        <fullName evidence="9">NAD(P)(+)--arginine ADP-ribosyltransferase</fullName>
        <ecNumber evidence="9">2.4.2.31</ecNumber>
    </recommendedName>
    <alternativeName>
        <fullName evidence="9">Mono(ADP-ribosyl)transferase</fullName>
    </alternativeName>
</protein>
<accession>A0A815RNF1</accession>
<dbReference type="EMBL" id="CAJNOQ010021025">
    <property type="protein sequence ID" value="CAF1479374.1"/>
    <property type="molecule type" value="Genomic_DNA"/>
</dbReference>
<dbReference type="EC" id="2.4.2.31" evidence="9"/>
<dbReference type="Pfam" id="PF13424">
    <property type="entry name" value="TPR_12"/>
    <property type="match status" value="1"/>
</dbReference>
<dbReference type="SUPFAM" id="SSF56399">
    <property type="entry name" value="ADP-ribosylation"/>
    <property type="match status" value="1"/>
</dbReference>
<dbReference type="Gene3D" id="3.90.176.10">
    <property type="entry name" value="Toxin ADP-ribosyltransferase, Chain A, domain 1"/>
    <property type="match status" value="1"/>
</dbReference>
<dbReference type="GO" id="GO:0106274">
    <property type="term" value="F:NAD+-protein-arginine ADP-ribosyltransferase activity"/>
    <property type="evidence" value="ECO:0007669"/>
    <property type="project" value="UniProtKB-EC"/>
</dbReference>
<keyword evidence="4" id="KW-0548">Nucleotidyltransferase</keyword>
<organism evidence="10 12">
    <name type="scientific">Didymodactylos carnosus</name>
    <dbReference type="NCBI Taxonomy" id="1234261"/>
    <lineage>
        <taxon>Eukaryota</taxon>
        <taxon>Metazoa</taxon>
        <taxon>Spiralia</taxon>
        <taxon>Gnathifera</taxon>
        <taxon>Rotifera</taxon>
        <taxon>Eurotatoria</taxon>
        <taxon>Bdelloidea</taxon>
        <taxon>Philodinida</taxon>
        <taxon>Philodinidae</taxon>
        <taxon>Didymodactylos</taxon>
    </lineage>
</organism>
<evidence type="ECO:0000256" key="5">
    <source>
        <dbReference type="ARBA" id="ARBA00022737"/>
    </source>
</evidence>
<feature type="repeat" description="TPR" evidence="8">
    <location>
        <begin position="388"/>
        <end position="421"/>
    </location>
</feature>
<keyword evidence="9" id="KW-0520">NAD</keyword>
<evidence type="ECO:0000256" key="4">
    <source>
        <dbReference type="ARBA" id="ARBA00022695"/>
    </source>
</evidence>
<dbReference type="InterPro" id="IPR019734">
    <property type="entry name" value="TPR_rpt"/>
</dbReference>
<dbReference type="EMBL" id="CAJOBC010086507">
    <property type="protein sequence ID" value="CAF4344902.1"/>
    <property type="molecule type" value="Genomic_DNA"/>
</dbReference>
<keyword evidence="9" id="KW-0521">NADP</keyword>
<keyword evidence="2 9" id="KW-0328">Glycosyltransferase</keyword>
<dbReference type="InterPro" id="IPR000768">
    <property type="entry name" value="ART"/>
</dbReference>
<dbReference type="Gene3D" id="1.25.40.10">
    <property type="entry name" value="Tetratricopeptide repeat domain"/>
    <property type="match status" value="2"/>
</dbReference>
<feature type="repeat" description="TPR" evidence="8">
    <location>
        <begin position="348"/>
        <end position="381"/>
    </location>
</feature>
<sequence>MHADTIIFCIVTILLRMKETQDDLEELIDLCKQTHIGNTIELEIIKKIEREYSADKAIYFYTGDNCLFKMLNKALRTKDIETIVSFRRFIRDLYKQLKKLHRHQQQTITKVFRGQMMSREELTKLCNSVEGYVSMNSFLSTSLDKQVALEFLKLVKYNDQLQPGDINEYSYFKREKEVLFFTGSIFYIQQVRQNEQYWTIQLQLCGEQNNELKDIFYHLKKQIAKETDLILLGRILMDMGEREKAEEYLINLLSKLPKNDHRTISRCLAILGHITNGKGDDYQAIHYHQQSIKIAEKFPDNELLLAENYCGLANGYDDKGNHTQALIYYQKTLKIYKKFYDDNHINLALIYFNIGKVYNNENNSIEALSYYMKAIKIQESKSINLELAKTYEAVGDIFYNKHDYVRSLSYHEKALKINVKTHPSTDVALGISYANVASMNNATGDYPSALTNYLKAQEIFLHSLSPSDPVVNRIENDIKKVKQKLK</sequence>
<comment type="similarity">
    <text evidence="1 9">Belongs to the Arg-specific ADP-ribosyltransferase family.</text>
</comment>
<evidence type="ECO:0000313" key="10">
    <source>
        <dbReference type="EMBL" id="CAF1479374.1"/>
    </source>
</evidence>
<evidence type="ECO:0000256" key="8">
    <source>
        <dbReference type="PROSITE-ProRule" id="PRU00339"/>
    </source>
</evidence>
<dbReference type="OrthoDB" id="5986190at2759"/>
<dbReference type="Pfam" id="PF13176">
    <property type="entry name" value="TPR_7"/>
    <property type="match status" value="1"/>
</dbReference>
<dbReference type="SUPFAM" id="SSF81901">
    <property type="entry name" value="HCP-like"/>
    <property type="match status" value="1"/>
</dbReference>
<dbReference type="Proteomes" id="UP000663829">
    <property type="component" value="Unassembled WGS sequence"/>
</dbReference>
<dbReference type="PROSITE" id="PS51996">
    <property type="entry name" value="TR_MART"/>
    <property type="match status" value="1"/>
</dbReference>
<dbReference type="PROSITE" id="PS50005">
    <property type="entry name" value="TPR"/>
    <property type="match status" value="2"/>
</dbReference>
<evidence type="ECO:0000256" key="1">
    <source>
        <dbReference type="ARBA" id="ARBA00009558"/>
    </source>
</evidence>
<evidence type="ECO:0000256" key="2">
    <source>
        <dbReference type="ARBA" id="ARBA00022676"/>
    </source>
</evidence>
<dbReference type="PANTHER" id="PTHR45641:SF19">
    <property type="entry name" value="NEPHROCYSTIN-3"/>
    <property type="match status" value="1"/>
</dbReference>
<dbReference type="Pfam" id="PF01129">
    <property type="entry name" value="ART"/>
    <property type="match status" value="1"/>
</dbReference>
<evidence type="ECO:0000256" key="9">
    <source>
        <dbReference type="RuleBase" id="RU361228"/>
    </source>
</evidence>
<dbReference type="SMART" id="SM00028">
    <property type="entry name" value="TPR"/>
    <property type="match status" value="6"/>
</dbReference>
<dbReference type="Proteomes" id="UP000681722">
    <property type="component" value="Unassembled WGS sequence"/>
</dbReference>
<comment type="caution">
    <text evidence="10">The sequence shown here is derived from an EMBL/GenBank/DDBJ whole genome shotgun (WGS) entry which is preliminary data.</text>
</comment>
<evidence type="ECO:0000256" key="3">
    <source>
        <dbReference type="ARBA" id="ARBA00022679"/>
    </source>
</evidence>
<reference evidence="10" key="1">
    <citation type="submission" date="2021-02" db="EMBL/GenBank/DDBJ databases">
        <authorList>
            <person name="Nowell W R."/>
        </authorList>
    </citation>
    <scope>NUCLEOTIDE SEQUENCE</scope>
</reference>
<evidence type="ECO:0000313" key="12">
    <source>
        <dbReference type="Proteomes" id="UP000663829"/>
    </source>
</evidence>
<name>A0A815RNF1_9BILA</name>
<dbReference type="GO" id="GO:0016779">
    <property type="term" value="F:nucleotidyltransferase activity"/>
    <property type="evidence" value="ECO:0007669"/>
    <property type="project" value="UniProtKB-KW"/>
</dbReference>
<evidence type="ECO:0000256" key="7">
    <source>
        <dbReference type="ARBA" id="ARBA00047597"/>
    </source>
</evidence>
<keyword evidence="6 8" id="KW-0802">TPR repeat</keyword>
<dbReference type="AlphaFoldDB" id="A0A815RNF1"/>
<evidence type="ECO:0000256" key="6">
    <source>
        <dbReference type="ARBA" id="ARBA00022803"/>
    </source>
</evidence>
<dbReference type="PANTHER" id="PTHR45641">
    <property type="entry name" value="TETRATRICOPEPTIDE REPEAT PROTEIN (AFU_ORTHOLOGUE AFUA_6G03870)"/>
    <property type="match status" value="1"/>
</dbReference>
<evidence type="ECO:0000313" key="11">
    <source>
        <dbReference type="EMBL" id="CAF4344902.1"/>
    </source>
</evidence>
<keyword evidence="3 9" id="KW-0808">Transferase</keyword>
<gene>
    <name evidence="10" type="ORF">GPM918_LOCUS35772</name>
    <name evidence="11" type="ORF">SRO942_LOCUS36503</name>
</gene>
<proteinExistence type="inferred from homology"/>
<comment type="catalytic activity">
    <reaction evidence="7 9">
        <text>L-arginyl-[protein] + NAD(+) = N(omega)-(ADP-D-ribosyl)-L-arginyl-[protein] + nicotinamide + H(+)</text>
        <dbReference type="Rhea" id="RHEA:19149"/>
        <dbReference type="Rhea" id="RHEA-COMP:10532"/>
        <dbReference type="Rhea" id="RHEA-COMP:15087"/>
        <dbReference type="ChEBI" id="CHEBI:15378"/>
        <dbReference type="ChEBI" id="CHEBI:17154"/>
        <dbReference type="ChEBI" id="CHEBI:29965"/>
        <dbReference type="ChEBI" id="CHEBI:57540"/>
        <dbReference type="ChEBI" id="CHEBI:142554"/>
        <dbReference type="EC" id="2.4.2.31"/>
    </reaction>
</comment>
<dbReference type="InterPro" id="IPR011990">
    <property type="entry name" value="TPR-like_helical_dom_sf"/>
</dbReference>
<keyword evidence="12" id="KW-1185">Reference proteome</keyword>
<keyword evidence="5" id="KW-0677">Repeat</keyword>